<dbReference type="eggNOG" id="COG0631">
    <property type="taxonomic scope" value="Bacteria"/>
</dbReference>
<dbReference type="CDD" id="cd00143">
    <property type="entry name" value="PP2Cc"/>
    <property type="match status" value="1"/>
</dbReference>
<keyword evidence="2" id="KW-0812">Transmembrane</keyword>
<evidence type="ECO:0000256" key="1">
    <source>
        <dbReference type="SAM" id="MobiDB-lite"/>
    </source>
</evidence>
<dbReference type="STRING" id="471856.Jden_0174"/>
<dbReference type="PROSITE" id="PS50817">
    <property type="entry name" value="INTEIN_N_TER"/>
    <property type="match status" value="1"/>
</dbReference>
<dbReference type="SMART" id="SM00331">
    <property type="entry name" value="PP2C_SIG"/>
    <property type="match status" value="1"/>
</dbReference>
<dbReference type="Pfam" id="PF13672">
    <property type="entry name" value="PP2C_2"/>
    <property type="match status" value="1"/>
</dbReference>
<dbReference type="InterPro" id="IPR006141">
    <property type="entry name" value="Intein_N"/>
</dbReference>
<dbReference type="SUPFAM" id="SSF81606">
    <property type="entry name" value="PP2C-like"/>
    <property type="match status" value="1"/>
</dbReference>
<dbReference type="EMBL" id="CP001706">
    <property type="protein sequence ID" value="ACV07848.1"/>
    <property type="molecule type" value="Genomic_DNA"/>
</dbReference>
<feature type="compositionally biased region" description="Low complexity" evidence="1">
    <location>
        <begin position="468"/>
        <end position="491"/>
    </location>
</feature>
<reference evidence="4 5" key="1">
    <citation type="journal article" date="2009" name="Stand. Genomic Sci.">
        <title>Complete genome sequence of Jonesia denitrificans type strain (Prevot 55134).</title>
        <authorList>
            <person name="Pukall R."/>
            <person name="Gehrich-Schroter G."/>
            <person name="Lapidus A."/>
            <person name="Nolan M."/>
            <person name="Glavina Del Rio T."/>
            <person name="Lucas S."/>
            <person name="Chen F."/>
            <person name="Tice H."/>
            <person name="Pitluck S."/>
            <person name="Cheng J.F."/>
            <person name="Copeland A."/>
            <person name="Saunders E."/>
            <person name="Brettin T."/>
            <person name="Detter J.C."/>
            <person name="Bruce D."/>
            <person name="Goodwin L."/>
            <person name="Pati A."/>
            <person name="Ivanova N."/>
            <person name="Mavromatis K."/>
            <person name="Ovchinnikova G."/>
            <person name="Chen A."/>
            <person name="Palaniappan K."/>
            <person name="Land M."/>
            <person name="Hauser L."/>
            <person name="Chang Y.J."/>
            <person name="Jeffries C.D."/>
            <person name="Chain P."/>
            <person name="Goker M."/>
            <person name="Bristow J."/>
            <person name="Eisen J.A."/>
            <person name="Markowitz V."/>
            <person name="Hugenholtz P."/>
            <person name="Kyrpides N.C."/>
            <person name="Klenk H.P."/>
            <person name="Han C."/>
        </authorList>
    </citation>
    <scope>NUCLEOTIDE SEQUENCE [LARGE SCALE GENOMIC DNA]</scope>
    <source>
        <strain evidence="5">ATCC 14870 / DSM 20603 / BCRC 15368 / CIP 55.134 / JCM 11481 / NBRC 15587 / NCTC 10816 / Prevot 55134</strain>
    </source>
</reference>
<dbReference type="Proteomes" id="UP000000628">
    <property type="component" value="Chromosome"/>
</dbReference>
<name>C7QYK1_JONDD</name>
<proteinExistence type="predicted"/>
<dbReference type="OrthoDB" id="9801841at2"/>
<dbReference type="Gene3D" id="3.60.40.10">
    <property type="entry name" value="PPM-type phosphatase domain"/>
    <property type="match status" value="1"/>
</dbReference>
<dbReference type="HOGENOM" id="CLU_025431_1_1_11"/>
<protein>
    <submittedName>
        <fullName evidence="4">Protein serine/threonine phosphatase</fullName>
    </submittedName>
</protein>
<keyword evidence="2" id="KW-0472">Membrane</keyword>
<feature type="domain" description="PPM-type phosphatase" evidence="3">
    <location>
        <begin position="6"/>
        <end position="239"/>
    </location>
</feature>
<dbReference type="KEGG" id="jde:Jden_0174"/>
<feature type="region of interest" description="Disordered" evidence="1">
    <location>
        <begin position="305"/>
        <end position="343"/>
    </location>
</feature>
<dbReference type="InterPro" id="IPR015655">
    <property type="entry name" value="PP2C"/>
</dbReference>
<evidence type="ECO:0000313" key="5">
    <source>
        <dbReference type="Proteomes" id="UP000000628"/>
    </source>
</evidence>
<organism evidence="4 5">
    <name type="scientific">Jonesia denitrificans (strain ATCC 14870 / DSM 20603 / BCRC 15368 / CIP 55.134 / JCM 11481 / NBRC 15587 / NCTC 10816 / Prevot 55134)</name>
    <name type="common">Listeria denitrificans</name>
    <dbReference type="NCBI Taxonomy" id="471856"/>
    <lineage>
        <taxon>Bacteria</taxon>
        <taxon>Bacillati</taxon>
        <taxon>Actinomycetota</taxon>
        <taxon>Actinomycetes</taxon>
        <taxon>Micrococcales</taxon>
        <taxon>Jonesiaceae</taxon>
        <taxon>Jonesia</taxon>
    </lineage>
</organism>
<evidence type="ECO:0000313" key="4">
    <source>
        <dbReference type="EMBL" id="ACV07848.1"/>
    </source>
</evidence>
<evidence type="ECO:0000259" key="3">
    <source>
        <dbReference type="PROSITE" id="PS51746"/>
    </source>
</evidence>
<gene>
    <name evidence="4" type="ordered locus">Jden_0174</name>
</gene>
<dbReference type="InterPro" id="IPR001932">
    <property type="entry name" value="PPM-type_phosphatase-like_dom"/>
</dbReference>
<evidence type="ECO:0000256" key="2">
    <source>
        <dbReference type="SAM" id="Phobius"/>
    </source>
</evidence>
<dbReference type="RefSeq" id="WP_012805953.1">
    <property type="nucleotide sequence ID" value="NC_013174.1"/>
</dbReference>
<keyword evidence="5" id="KW-1185">Reference proteome</keyword>
<feature type="region of interest" description="Disordered" evidence="1">
    <location>
        <begin position="452"/>
        <end position="500"/>
    </location>
</feature>
<dbReference type="AlphaFoldDB" id="C7QYK1"/>
<dbReference type="GO" id="GO:0016539">
    <property type="term" value="P:intein-mediated protein splicing"/>
    <property type="evidence" value="ECO:0007669"/>
    <property type="project" value="InterPro"/>
</dbReference>
<keyword evidence="2" id="KW-1133">Transmembrane helix</keyword>
<dbReference type="InterPro" id="IPR036457">
    <property type="entry name" value="PPM-type-like_dom_sf"/>
</dbReference>
<dbReference type="PROSITE" id="PS51746">
    <property type="entry name" value="PPM_2"/>
    <property type="match status" value="1"/>
</dbReference>
<dbReference type="GO" id="GO:0004722">
    <property type="term" value="F:protein serine/threonine phosphatase activity"/>
    <property type="evidence" value="ECO:0007669"/>
    <property type="project" value="InterPro"/>
</dbReference>
<sequence length="500" mass="53090">MTIALRYSTRSDVGLVRANNQDSAFAGERLLLVADGMGGHAGGDVASALCVASIAPLNNEPVDTSSMLERLGEAVERARIDLVTQARDHRSLAGMGTTVTALLLGENKLAMAHMGDSRGYLLRDGRLTQVTKDHTFVQHLVDAGKITPDEAETHPQRSVVMRVLGDFELDLVPDLSIREARPGDRWLLCSDGLSGFVRFETMEQTLRDVQDIELCSEYLIQLALRGGGSDNITCVVADIYDTDAPDSPLPDRDLPAAIAVGSIAYGEDLPAALDEGGASSESKQLLTEAHDAVVAVIERAEAIRRGDAEPDTHTGSLQLSDTDLAAITDDSPTGARSADSGEDVDIDDVMVPAQPRRRGAVRTLINTFLILALLASAGYGAYWWGSHQYFVGSYNGKVAIFNGFPQSVGPIHLSSVIDVSDVPVNELSAFEAGKVHSTVRAQSLDDAKARVEELAQSITPAPEAGTNPDTTTEPDTPQPDSTTEPSSSTDTKAPATSEGS</sequence>
<dbReference type="SMART" id="SM00332">
    <property type="entry name" value="PP2Cc"/>
    <property type="match status" value="1"/>
</dbReference>
<dbReference type="PANTHER" id="PTHR47992">
    <property type="entry name" value="PROTEIN PHOSPHATASE"/>
    <property type="match status" value="1"/>
</dbReference>
<feature type="transmembrane region" description="Helical" evidence="2">
    <location>
        <begin position="364"/>
        <end position="385"/>
    </location>
</feature>
<accession>C7QYK1</accession>